<evidence type="ECO:0000256" key="1">
    <source>
        <dbReference type="SAM" id="MobiDB-lite"/>
    </source>
</evidence>
<evidence type="ECO:0000313" key="3">
    <source>
        <dbReference type="Proteomes" id="UP000186108"/>
    </source>
</evidence>
<dbReference type="EMBL" id="CP009111">
    <property type="protein sequence ID" value="ANS28307.1"/>
    <property type="molecule type" value="Genomic_DNA"/>
</dbReference>
<dbReference type="Proteomes" id="UP000186108">
    <property type="component" value="Chromosome"/>
</dbReference>
<reference evidence="2 3" key="1">
    <citation type="submission" date="2014-07" db="EMBL/GenBank/DDBJ databases">
        <authorList>
            <person name="Zhang J.E."/>
            <person name="Yang H."/>
            <person name="Guo J."/>
            <person name="Deng Z."/>
            <person name="Luo H."/>
            <person name="Luo M."/>
            <person name="Zhao B."/>
        </authorList>
    </citation>
    <scope>NUCLEOTIDE SEQUENCE [LARGE SCALE GENOMIC DNA]</scope>
    <source>
        <strain evidence="2 3">1CP</strain>
    </source>
</reference>
<organism evidence="2 3">
    <name type="scientific">Rhodococcus opacus</name>
    <name type="common">Nocardia opaca</name>
    <dbReference type="NCBI Taxonomy" id="37919"/>
    <lineage>
        <taxon>Bacteria</taxon>
        <taxon>Bacillati</taxon>
        <taxon>Actinomycetota</taxon>
        <taxon>Actinomycetes</taxon>
        <taxon>Mycobacteriales</taxon>
        <taxon>Nocardiaceae</taxon>
        <taxon>Rhodococcus</taxon>
    </lineage>
</organism>
<accession>A0A1B1K6R9</accession>
<feature type="region of interest" description="Disordered" evidence="1">
    <location>
        <begin position="31"/>
        <end position="61"/>
    </location>
</feature>
<evidence type="ECO:0000313" key="2">
    <source>
        <dbReference type="EMBL" id="ANS28307.1"/>
    </source>
</evidence>
<name>A0A1B1K6R9_RHOOP</name>
<proteinExistence type="predicted"/>
<gene>
    <name evidence="2" type="ORF">R1CP_18115</name>
</gene>
<dbReference type="AlphaFoldDB" id="A0A1B1K6R9"/>
<protein>
    <submittedName>
        <fullName evidence="2">Uncharacterized protein</fullName>
    </submittedName>
</protein>
<dbReference type="PATRIC" id="fig|37919.13.peg.3763"/>
<sequence length="88" mass="9615">MRVLGSLSLVFPVVCLAPSPTFGGIVHEEQPQRNTMKGSNFRRPRGGVQRTARTVDPDNDVTRMMGGVTHSIFRFSGSARGESVVWAI</sequence>